<dbReference type="PANTHER" id="PTHR36849:SF1">
    <property type="entry name" value="CYTOPLASMIC PROTEIN"/>
    <property type="match status" value="1"/>
</dbReference>
<dbReference type="Proteomes" id="UP000192042">
    <property type="component" value="Chromosome I"/>
</dbReference>
<gene>
    <name evidence="1" type="ORF">NSJP_0654</name>
</gene>
<protein>
    <recommendedName>
        <fullName evidence="3">Uroporphyrin-III C-methyltransferase</fullName>
    </recommendedName>
</protein>
<dbReference type="AlphaFoldDB" id="A0A1W1I1D8"/>
<dbReference type="STRING" id="1325564.NSJP_0654"/>
<sequence length="129" mass="15215">MIRIKRVYSEVGSRDGMRILVDRVWPRGISKDRAHVAEWRKDLAPSTTLRKWFGHEPARWTEFRRRYRTELVRSGMMDELQKLRRLSRKRSITLVYGAADETHNQAAALMDFITKPAGPPSRAPRRRRA</sequence>
<dbReference type="KEGG" id="nja:NSJP_0654"/>
<dbReference type="RefSeq" id="WP_080888491.1">
    <property type="nucleotide sequence ID" value="NZ_LT828648.1"/>
</dbReference>
<dbReference type="OrthoDB" id="9790745at2"/>
<evidence type="ECO:0000313" key="1">
    <source>
        <dbReference type="EMBL" id="SLM46826.1"/>
    </source>
</evidence>
<dbReference type="EMBL" id="LT828648">
    <property type="protein sequence ID" value="SLM46826.1"/>
    <property type="molecule type" value="Genomic_DNA"/>
</dbReference>
<keyword evidence="2" id="KW-1185">Reference proteome</keyword>
<accession>A0A1W1I1D8</accession>
<evidence type="ECO:0000313" key="2">
    <source>
        <dbReference type="Proteomes" id="UP000192042"/>
    </source>
</evidence>
<dbReference type="PANTHER" id="PTHR36849">
    <property type="entry name" value="CYTOPLASMIC PROTEIN-RELATED"/>
    <property type="match status" value="1"/>
</dbReference>
<dbReference type="Pfam" id="PF22752">
    <property type="entry name" value="DUF488-N3i"/>
    <property type="match status" value="1"/>
</dbReference>
<dbReference type="InterPro" id="IPR052552">
    <property type="entry name" value="YeaO-like"/>
</dbReference>
<organism evidence="1 2">
    <name type="scientific">Nitrospira japonica</name>
    <dbReference type="NCBI Taxonomy" id="1325564"/>
    <lineage>
        <taxon>Bacteria</taxon>
        <taxon>Pseudomonadati</taxon>
        <taxon>Nitrospirota</taxon>
        <taxon>Nitrospiria</taxon>
        <taxon>Nitrospirales</taxon>
        <taxon>Nitrospiraceae</taxon>
        <taxon>Nitrospira</taxon>
    </lineage>
</organism>
<proteinExistence type="predicted"/>
<evidence type="ECO:0008006" key="3">
    <source>
        <dbReference type="Google" id="ProtNLM"/>
    </source>
</evidence>
<name>A0A1W1I1D8_9BACT</name>
<reference evidence="1 2" key="1">
    <citation type="submission" date="2017-03" db="EMBL/GenBank/DDBJ databases">
        <authorList>
            <person name="Afonso C.L."/>
            <person name="Miller P.J."/>
            <person name="Scott M.A."/>
            <person name="Spackman E."/>
            <person name="Goraichik I."/>
            <person name="Dimitrov K.M."/>
            <person name="Suarez D.L."/>
            <person name="Swayne D.E."/>
        </authorList>
    </citation>
    <scope>NUCLEOTIDE SEQUENCE [LARGE SCALE GENOMIC DNA]</scope>
    <source>
        <strain evidence="1">Genome sequencing of Nitrospira japonica strain NJ11</strain>
    </source>
</reference>